<dbReference type="KEGG" id="dpi:BN4_12367"/>
<organism evidence="2 3">
    <name type="scientific">Pseudodesulfovibrio piezophilus (strain DSM 21447 / JCM 15486 / C1TLV30)</name>
    <name type="common">Desulfovibrio piezophilus</name>
    <dbReference type="NCBI Taxonomy" id="1322246"/>
    <lineage>
        <taxon>Bacteria</taxon>
        <taxon>Pseudomonadati</taxon>
        <taxon>Thermodesulfobacteriota</taxon>
        <taxon>Desulfovibrionia</taxon>
        <taxon>Desulfovibrionales</taxon>
        <taxon>Desulfovibrionaceae</taxon>
    </lineage>
</organism>
<evidence type="ECO:0000313" key="2">
    <source>
        <dbReference type="EMBL" id="CCH49602.1"/>
    </source>
</evidence>
<gene>
    <name evidence="2" type="ordered locus">BN4_12367</name>
</gene>
<dbReference type="EMBL" id="FO203427">
    <property type="protein sequence ID" value="CCH49602.1"/>
    <property type="molecule type" value="Genomic_DNA"/>
</dbReference>
<sequence>MEENRQRAKQGCNGAKRGRNKVLTHEDNRRKIRPLLKNILVYEKGFDFPTQPSAPPLS</sequence>
<reference evidence="2 3" key="1">
    <citation type="journal article" date="2013" name="PLoS ONE">
        <title>The first genomic and proteomic characterization of a deep-sea sulfate reducer: insights into the piezophilic lifestyle of Desulfovibrio piezophilus.</title>
        <authorList>
            <person name="Pradel N."/>
            <person name="Ji B."/>
            <person name="Gimenez G."/>
            <person name="Talla E."/>
            <person name="Lenoble P."/>
            <person name="Garel M."/>
            <person name="Tamburini C."/>
            <person name="Fourquet P."/>
            <person name="Lebrun R."/>
            <person name="Bertin P."/>
            <person name="Denis Y."/>
            <person name="Pophillat M."/>
            <person name="Barbe V."/>
            <person name="Ollivier B."/>
            <person name="Dolla A."/>
        </authorList>
    </citation>
    <scope>NUCLEOTIDE SEQUENCE [LARGE SCALE GENOMIC DNA]</scope>
    <source>
        <strain evidence="3">DSM 10523 / SB164P1</strain>
    </source>
</reference>
<evidence type="ECO:0000256" key="1">
    <source>
        <dbReference type="SAM" id="MobiDB-lite"/>
    </source>
</evidence>
<feature type="region of interest" description="Disordered" evidence="1">
    <location>
        <begin position="1"/>
        <end position="21"/>
    </location>
</feature>
<keyword evidence="3" id="KW-1185">Reference proteome</keyword>
<name>M1WTI1_PSEP2</name>
<dbReference type="AlphaFoldDB" id="M1WTI1"/>
<accession>M1WTI1</accession>
<dbReference type="Proteomes" id="UP000011724">
    <property type="component" value="Chromosome"/>
</dbReference>
<dbReference type="HOGENOM" id="CLU_2972035_0_0_7"/>
<proteinExistence type="predicted"/>
<dbReference type="STRING" id="1322246.BN4_12367"/>
<reference evidence="3" key="2">
    <citation type="journal article" date="2013" name="Stand. Genomic Sci.">
        <title>Complete genome sequence of Desulfocapsa sulfexigens, a marine deltaproteobacterium specialized in disproportionating inorganic sulfur compounds.</title>
        <authorList>
            <person name="Finster K.W."/>
            <person name="Kjeldsen K.U."/>
            <person name="Kube M."/>
            <person name="Reinhardt R."/>
            <person name="Mussmann M."/>
            <person name="Amann R."/>
            <person name="Schreiber L."/>
        </authorList>
    </citation>
    <scope>NUCLEOTIDE SEQUENCE [LARGE SCALE GENOMIC DNA]</scope>
    <source>
        <strain evidence="3">DSM 10523 / SB164P1</strain>
    </source>
</reference>
<protein>
    <submittedName>
        <fullName evidence="2">Uncharacterized protein</fullName>
    </submittedName>
</protein>
<evidence type="ECO:0000313" key="3">
    <source>
        <dbReference type="Proteomes" id="UP000011724"/>
    </source>
</evidence>